<organism evidence="1 2">
    <name type="scientific">Rosenbergiella nectarea</name>
    <dbReference type="NCBI Taxonomy" id="988801"/>
    <lineage>
        <taxon>Bacteria</taxon>
        <taxon>Pseudomonadati</taxon>
        <taxon>Pseudomonadota</taxon>
        <taxon>Gammaproteobacteria</taxon>
        <taxon>Enterobacterales</taxon>
        <taxon>Erwiniaceae</taxon>
        <taxon>Rosenbergiella</taxon>
    </lineage>
</organism>
<accession>A0A1H9LG41</accession>
<sequence length="60" mass="6874">MEIRLLKSVIGKATLQLLIHKESVSKEDILFYISSNRLNLGVDIKQIKNIKAILNRNLIN</sequence>
<name>A0A1H9LG41_9GAMM</name>
<reference evidence="2" key="1">
    <citation type="submission" date="2016-10" db="EMBL/GenBank/DDBJ databases">
        <authorList>
            <person name="Varghese N."/>
            <person name="Submissions S."/>
        </authorList>
    </citation>
    <scope>NUCLEOTIDE SEQUENCE [LARGE SCALE GENOMIC DNA]</scope>
    <source>
        <strain evidence="2">8N4</strain>
    </source>
</reference>
<keyword evidence="2" id="KW-1185">Reference proteome</keyword>
<evidence type="ECO:0000313" key="1">
    <source>
        <dbReference type="EMBL" id="SER10462.1"/>
    </source>
</evidence>
<dbReference type="Proteomes" id="UP000242515">
    <property type="component" value="Unassembled WGS sequence"/>
</dbReference>
<dbReference type="EMBL" id="FOGC01000011">
    <property type="protein sequence ID" value="SER10462.1"/>
    <property type="molecule type" value="Genomic_DNA"/>
</dbReference>
<protein>
    <submittedName>
        <fullName evidence="1">Uncharacterized protein</fullName>
    </submittedName>
</protein>
<dbReference type="STRING" id="988801.SAMN05216522_11193"/>
<proteinExistence type="predicted"/>
<gene>
    <name evidence="1" type="ORF">SAMN05216522_11193</name>
</gene>
<evidence type="ECO:0000313" key="2">
    <source>
        <dbReference type="Proteomes" id="UP000242515"/>
    </source>
</evidence>
<dbReference type="AlphaFoldDB" id="A0A1H9LG41"/>